<comment type="subcellular location">
    <subcellularLocation>
        <location evidence="2">Membrane</location>
        <topology evidence="2">Single-pass membrane protein</topology>
    </subcellularLocation>
</comment>
<accession>A0A8H6L3Y3</accession>
<keyword evidence="6 12" id="KW-0479">Metal-binding</keyword>
<evidence type="ECO:0000313" key="14">
    <source>
        <dbReference type="EMBL" id="KAF6234595.1"/>
    </source>
</evidence>
<evidence type="ECO:0000256" key="5">
    <source>
        <dbReference type="ARBA" id="ARBA00022692"/>
    </source>
</evidence>
<evidence type="ECO:0000256" key="11">
    <source>
        <dbReference type="ARBA" id="ARBA00023136"/>
    </source>
</evidence>
<evidence type="ECO:0000256" key="12">
    <source>
        <dbReference type="PIRSR" id="PIRSR602401-1"/>
    </source>
</evidence>
<evidence type="ECO:0000256" key="10">
    <source>
        <dbReference type="ARBA" id="ARBA00023033"/>
    </source>
</evidence>
<dbReference type="RefSeq" id="XP_037163986.1">
    <property type="nucleotide sequence ID" value="XM_037309125.1"/>
</dbReference>
<dbReference type="PRINTS" id="PR00463">
    <property type="entry name" value="EP450I"/>
</dbReference>
<dbReference type="InterPro" id="IPR036396">
    <property type="entry name" value="Cyt_P450_sf"/>
</dbReference>
<reference evidence="14 15" key="1">
    <citation type="journal article" date="2020" name="Genomics">
        <title>Complete, high-quality genomes from long-read metagenomic sequencing of two wolf lichen thalli reveals enigmatic genome architecture.</title>
        <authorList>
            <person name="McKenzie S.K."/>
            <person name="Walston R.F."/>
            <person name="Allen J.L."/>
        </authorList>
    </citation>
    <scope>NUCLEOTIDE SEQUENCE [LARGE SCALE GENOMIC DNA]</scope>
    <source>
        <strain evidence="14">WasteWater2</strain>
    </source>
</reference>
<organism evidence="14 15">
    <name type="scientific">Letharia columbiana</name>
    <dbReference type="NCBI Taxonomy" id="112416"/>
    <lineage>
        <taxon>Eukaryota</taxon>
        <taxon>Fungi</taxon>
        <taxon>Dikarya</taxon>
        <taxon>Ascomycota</taxon>
        <taxon>Pezizomycotina</taxon>
        <taxon>Lecanoromycetes</taxon>
        <taxon>OSLEUM clade</taxon>
        <taxon>Lecanoromycetidae</taxon>
        <taxon>Lecanorales</taxon>
        <taxon>Lecanorineae</taxon>
        <taxon>Parmeliaceae</taxon>
        <taxon>Letharia</taxon>
    </lineage>
</organism>
<evidence type="ECO:0000256" key="9">
    <source>
        <dbReference type="ARBA" id="ARBA00023004"/>
    </source>
</evidence>
<dbReference type="GO" id="GO:0020037">
    <property type="term" value="F:heme binding"/>
    <property type="evidence" value="ECO:0007669"/>
    <property type="project" value="InterPro"/>
</dbReference>
<keyword evidence="11" id="KW-0472">Membrane</keyword>
<dbReference type="GO" id="GO:0004497">
    <property type="term" value="F:monooxygenase activity"/>
    <property type="evidence" value="ECO:0007669"/>
    <property type="project" value="UniProtKB-KW"/>
</dbReference>
<dbReference type="InterPro" id="IPR017972">
    <property type="entry name" value="Cyt_P450_CS"/>
</dbReference>
<dbReference type="AlphaFoldDB" id="A0A8H6L3Y3"/>
<name>A0A8H6L3Y3_9LECA</name>
<dbReference type="Gene3D" id="1.10.630.10">
    <property type="entry name" value="Cytochrome P450"/>
    <property type="match status" value="1"/>
</dbReference>
<keyword evidence="10 13" id="KW-0503">Monooxygenase</keyword>
<keyword evidence="9 12" id="KW-0408">Iron</keyword>
<proteinExistence type="inferred from homology"/>
<evidence type="ECO:0008006" key="16">
    <source>
        <dbReference type="Google" id="ProtNLM"/>
    </source>
</evidence>
<evidence type="ECO:0000256" key="4">
    <source>
        <dbReference type="ARBA" id="ARBA00022617"/>
    </source>
</evidence>
<dbReference type="PRINTS" id="PR00385">
    <property type="entry name" value="P450"/>
</dbReference>
<evidence type="ECO:0000256" key="2">
    <source>
        <dbReference type="ARBA" id="ARBA00004167"/>
    </source>
</evidence>
<dbReference type="GO" id="GO:0005506">
    <property type="term" value="F:iron ion binding"/>
    <property type="evidence" value="ECO:0007669"/>
    <property type="project" value="InterPro"/>
</dbReference>
<comment type="similarity">
    <text evidence="3 13">Belongs to the cytochrome P450 family.</text>
</comment>
<dbReference type="PROSITE" id="PS00086">
    <property type="entry name" value="CYTOCHROME_P450"/>
    <property type="match status" value="1"/>
</dbReference>
<protein>
    <recommendedName>
        <fullName evidence="16">Cytochrome P450</fullName>
    </recommendedName>
</protein>
<dbReference type="CDD" id="cd11062">
    <property type="entry name" value="CYP58-like"/>
    <property type="match status" value="1"/>
</dbReference>
<dbReference type="GeneID" id="59288878"/>
<comment type="cofactor">
    <cofactor evidence="1 12">
        <name>heme</name>
        <dbReference type="ChEBI" id="CHEBI:30413"/>
    </cofactor>
</comment>
<comment type="caution">
    <text evidence="14">The sequence shown here is derived from an EMBL/GenBank/DDBJ whole genome shotgun (WGS) entry which is preliminary data.</text>
</comment>
<sequence length="505" mass="58100">MEFLSLHNLLLALLTFSAYCISLAVYRLYLSPLARFPGPKLAALTLWYEFYYDVIKRGRYTWKIAELHERHGPIIRISPYELHINDPDYYDELYVGTSIRRSMKYQWSMKGFGPTIATFSTESHELHRTRAAALAPFFSKASVYHLEPSVQSIVDQLVARLRTVQGAGSNVNMIDVFTSLTGDVISQYAFARPFGFMRSPDFSPHWHQLMMEVSETSHVFKQFEWLEPMMRSIPPSLIKMASPKLSSLFGMQDTIRAQVLEIKKEHAEGRKPSGRRTIIYDILTNDQIRPQDKETERLLAEALSVVAAGTTTTAHTLSVLAFHILHNPGILNKLQHELESVMPQPDSQPRWSELEQLPYMTACIQEALRWGYGVSHRLQRMFPDTALQYKSWKIPMNTPVGMTSVMLHDDPSLFPNPRSFQPERWLQPSKTQLRKYLVPFGKGSRSCLGMNLAYCELYLTLAAIFAPNRFRFELYETDVTDVEIAHDFFNPCYRANSKGMRVVVH</sequence>
<dbReference type="PANTHER" id="PTHR24305">
    <property type="entry name" value="CYTOCHROME P450"/>
    <property type="match status" value="1"/>
</dbReference>
<evidence type="ECO:0000256" key="1">
    <source>
        <dbReference type="ARBA" id="ARBA00001971"/>
    </source>
</evidence>
<dbReference type="EMBL" id="JACCJC010000029">
    <property type="protein sequence ID" value="KAF6234595.1"/>
    <property type="molecule type" value="Genomic_DNA"/>
</dbReference>
<dbReference type="PANTHER" id="PTHR24305:SF157">
    <property type="entry name" value="N-ACETYLTRYPTOPHAN 6-HYDROXYLASE IVOC-RELATED"/>
    <property type="match status" value="1"/>
</dbReference>
<dbReference type="GO" id="GO:0016705">
    <property type="term" value="F:oxidoreductase activity, acting on paired donors, with incorporation or reduction of molecular oxygen"/>
    <property type="evidence" value="ECO:0007669"/>
    <property type="project" value="InterPro"/>
</dbReference>
<dbReference type="SUPFAM" id="SSF48264">
    <property type="entry name" value="Cytochrome P450"/>
    <property type="match status" value="1"/>
</dbReference>
<dbReference type="Proteomes" id="UP000578531">
    <property type="component" value="Unassembled WGS sequence"/>
</dbReference>
<evidence type="ECO:0000256" key="7">
    <source>
        <dbReference type="ARBA" id="ARBA00022989"/>
    </source>
</evidence>
<dbReference type="GO" id="GO:0016020">
    <property type="term" value="C:membrane"/>
    <property type="evidence" value="ECO:0007669"/>
    <property type="project" value="UniProtKB-SubCell"/>
</dbReference>
<dbReference type="Pfam" id="PF00067">
    <property type="entry name" value="p450"/>
    <property type="match status" value="1"/>
</dbReference>
<evidence type="ECO:0000256" key="13">
    <source>
        <dbReference type="RuleBase" id="RU000461"/>
    </source>
</evidence>
<dbReference type="OrthoDB" id="3945418at2759"/>
<dbReference type="FunFam" id="1.10.630.10:FF:000069">
    <property type="entry name" value="Cytochrome P450, putative (Eurofung)"/>
    <property type="match status" value="1"/>
</dbReference>
<keyword evidence="7" id="KW-1133">Transmembrane helix</keyword>
<dbReference type="InterPro" id="IPR002401">
    <property type="entry name" value="Cyt_P450_E_grp-I"/>
</dbReference>
<dbReference type="InterPro" id="IPR001128">
    <property type="entry name" value="Cyt_P450"/>
</dbReference>
<keyword evidence="4 12" id="KW-0349">Heme</keyword>
<keyword evidence="8 13" id="KW-0560">Oxidoreductase</keyword>
<evidence type="ECO:0000313" key="15">
    <source>
        <dbReference type="Proteomes" id="UP000578531"/>
    </source>
</evidence>
<evidence type="ECO:0000256" key="6">
    <source>
        <dbReference type="ARBA" id="ARBA00022723"/>
    </source>
</evidence>
<gene>
    <name evidence="14" type="ORF">HO173_007221</name>
</gene>
<keyword evidence="5" id="KW-0812">Transmembrane</keyword>
<keyword evidence="15" id="KW-1185">Reference proteome</keyword>
<feature type="binding site" description="axial binding residue" evidence="12">
    <location>
        <position position="447"/>
    </location>
    <ligand>
        <name>heme</name>
        <dbReference type="ChEBI" id="CHEBI:30413"/>
    </ligand>
    <ligandPart>
        <name>Fe</name>
        <dbReference type="ChEBI" id="CHEBI:18248"/>
    </ligandPart>
</feature>
<evidence type="ECO:0000256" key="3">
    <source>
        <dbReference type="ARBA" id="ARBA00010617"/>
    </source>
</evidence>
<dbReference type="InterPro" id="IPR050121">
    <property type="entry name" value="Cytochrome_P450_monoxygenase"/>
</dbReference>
<evidence type="ECO:0000256" key="8">
    <source>
        <dbReference type="ARBA" id="ARBA00023002"/>
    </source>
</evidence>